<evidence type="ECO:0000313" key="1">
    <source>
        <dbReference type="EMBL" id="OGD70640.1"/>
    </source>
</evidence>
<sequence>MRKEAGSYKELLQGLKDEAGPDTETLNQLGQQVRVILDAMSDDLQAYAFRRKEEVHDLLKAKFWEDWYDDRIQYYHGKPSPETLKLGYVVLGKVPGSYEVWVEYKRDGISVYFAWIYSNLPNIAQPRPSP</sequence>
<dbReference type="AlphaFoldDB" id="A0A1F5ETE8"/>
<dbReference type="Proteomes" id="UP000177390">
    <property type="component" value="Unassembled WGS sequence"/>
</dbReference>
<proteinExistence type="predicted"/>
<comment type="caution">
    <text evidence="1">The sequence shown here is derived from an EMBL/GenBank/DDBJ whole genome shotgun (WGS) entry which is preliminary data.</text>
</comment>
<protein>
    <submittedName>
        <fullName evidence="1">Uncharacterized protein</fullName>
    </submittedName>
</protein>
<evidence type="ECO:0000313" key="2">
    <source>
        <dbReference type="Proteomes" id="UP000177390"/>
    </source>
</evidence>
<reference evidence="1 2" key="1">
    <citation type="journal article" date="2016" name="Nat. Commun.">
        <title>Thousands of microbial genomes shed light on interconnected biogeochemical processes in an aquifer system.</title>
        <authorList>
            <person name="Anantharaman K."/>
            <person name="Brown C.T."/>
            <person name="Hug L.A."/>
            <person name="Sharon I."/>
            <person name="Castelle C.J."/>
            <person name="Probst A.J."/>
            <person name="Thomas B.C."/>
            <person name="Singh A."/>
            <person name="Wilkins M.J."/>
            <person name="Karaoz U."/>
            <person name="Brodie E.L."/>
            <person name="Williams K.H."/>
            <person name="Hubbard S.S."/>
            <person name="Banfield J.F."/>
        </authorList>
    </citation>
    <scope>NUCLEOTIDE SEQUENCE [LARGE SCALE GENOMIC DNA]</scope>
</reference>
<organism evidence="1 2">
    <name type="scientific">Candidatus Collierbacteria bacterium RIFCSPHIGHO2_02_FULL_49_10</name>
    <dbReference type="NCBI Taxonomy" id="1817723"/>
    <lineage>
        <taxon>Bacteria</taxon>
        <taxon>Candidatus Collieribacteriota</taxon>
    </lineage>
</organism>
<gene>
    <name evidence="1" type="ORF">A3D09_00065</name>
</gene>
<dbReference type="EMBL" id="MFAH01000049">
    <property type="protein sequence ID" value="OGD70640.1"/>
    <property type="molecule type" value="Genomic_DNA"/>
</dbReference>
<accession>A0A1F5ETE8</accession>
<name>A0A1F5ETE8_9BACT</name>